<name>G0TVY0_TRYVY</name>
<sequence>MSSLMDVRVTLREIRNGSLLLDTMLLALHAGRTLAFLICLHFIHPRLRAPFVVAVCSAPLWCSANHPQSGALADSYALHTSTYITLFPTFESFVVPIEEIHHLVGRRLILKGCCP</sequence>
<dbReference type="VEuPathDB" id="TriTrypDB:TvY486_0502970"/>
<gene>
    <name evidence="1" type="ORF">TVY486_0502970</name>
</gene>
<evidence type="ECO:0000313" key="1">
    <source>
        <dbReference type="EMBL" id="CCC48096.1"/>
    </source>
</evidence>
<organism evidence="1">
    <name type="scientific">Trypanosoma vivax (strain Y486)</name>
    <dbReference type="NCBI Taxonomy" id="1055687"/>
    <lineage>
        <taxon>Eukaryota</taxon>
        <taxon>Discoba</taxon>
        <taxon>Euglenozoa</taxon>
        <taxon>Kinetoplastea</taxon>
        <taxon>Metakinetoplastina</taxon>
        <taxon>Trypanosomatida</taxon>
        <taxon>Trypanosomatidae</taxon>
        <taxon>Trypanosoma</taxon>
        <taxon>Duttonella</taxon>
    </lineage>
</organism>
<dbReference type="AlphaFoldDB" id="G0TVY0"/>
<dbReference type="EMBL" id="HE573021">
    <property type="protein sequence ID" value="CCC48096.1"/>
    <property type="molecule type" value="Genomic_DNA"/>
</dbReference>
<accession>G0TVY0</accession>
<protein>
    <submittedName>
        <fullName evidence="1">Uncharacterized protein</fullName>
    </submittedName>
</protein>
<reference evidence="1" key="1">
    <citation type="journal article" date="2012" name="Proc. Natl. Acad. Sci. U.S.A.">
        <title>Antigenic diversity is generated by distinct evolutionary mechanisms in African trypanosome species.</title>
        <authorList>
            <person name="Jackson A.P."/>
            <person name="Berry A."/>
            <person name="Aslett M."/>
            <person name="Allison H.C."/>
            <person name="Burton P."/>
            <person name="Vavrova-Anderson J."/>
            <person name="Brown R."/>
            <person name="Browne H."/>
            <person name="Corton N."/>
            <person name="Hauser H."/>
            <person name="Gamble J."/>
            <person name="Gilderthorp R."/>
            <person name="Marcello L."/>
            <person name="McQuillan J."/>
            <person name="Otto T.D."/>
            <person name="Quail M.A."/>
            <person name="Sanders M.J."/>
            <person name="van Tonder A."/>
            <person name="Ginger M.L."/>
            <person name="Field M.C."/>
            <person name="Barry J.D."/>
            <person name="Hertz-Fowler C."/>
            <person name="Berriman M."/>
        </authorList>
    </citation>
    <scope>NUCLEOTIDE SEQUENCE</scope>
    <source>
        <strain evidence="1">Y486</strain>
    </source>
</reference>
<proteinExistence type="predicted"/>